<protein>
    <submittedName>
        <fullName evidence="1">Uncharacterized protein</fullName>
    </submittedName>
</protein>
<accession>A0A9D4AWT7</accession>
<comment type="caution">
    <text evidence="1">The sequence shown here is derived from an EMBL/GenBank/DDBJ whole genome shotgun (WGS) entry which is preliminary data.</text>
</comment>
<organism evidence="1 2">
    <name type="scientific">Mauremys mutica</name>
    <name type="common">yellowpond turtle</name>
    <dbReference type="NCBI Taxonomy" id="74926"/>
    <lineage>
        <taxon>Eukaryota</taxon>
        <taxon>Metazoa</taxon>
        <taxon>Chordata</taxon>
        <taxon>Craniata</taxon>
        <taxon>Vertebrata</taxon>
        <taxon>Euteleostomi</taxon>
        <taxon>Archelosauria</taxon>
        <taxon>Testudinata</taxon>
        <taxon>Testudines</taxon>
        <taxon>Cryptodira</taxon>
        <taxon>Durocryptodira</taxon>
        <taxon>Testudinoidea</taxon>
        <taxon>Geoemydidae</taxon>
        <taxon>Geoemydinae</taxon>
        <taxon>Mauremys</taxon>
    </lineage>
</organism>
<reference evidence="1" key="1">
    <citation type="submission" date="2021-09" db="EMBL/GenBank/DDBJ databases">
        <title>The genome of Mauremys mutica provides insights into the evolution of semi-aquatic lifestyle.</title>
        <authorList>
            <person name="Gong S."/>
            <person name="Gao Y."/>
        </authorList>
    </citation>
    <scope>NUCLEOTIDE SEQUENCE</scope>
    <source>
        <strain evidence="1">MM-2020</strain>
        <tissue evidence="1">Muscle</tissue>
    </source>
</reference>
<evidence type="ECO:0000313" key="1">
    <source>
        <dbReference type="EMBL" id="KAH1172979.1"/>
    </source>
</evidence>
<proteinExistence type="predicted"/>
<dbReference type="EMBL" id="JAHDVG010000482">
    <property type="protein sequence ID" value="KAH1172979.1"/>
    <property type="molecule type" value="Genomic_DNA"/>
</dbReference>
<name>A0A9D4AWT7_9SAUR</name>
<dbReference type="Proteomes" id="UP000827986">
    <property type="component" value="Unassembled WGS sequence"/>
</dbReference>
<gene>
    <name evidence="1" type="ORF">KIL84_016818</name>
</gene>
<sequence>MYVKSKSIQSLGSISRMPAVGPWLQGEGLQPLMLQALSLWDRILIQRPLKKIVLTIAVGFESGLCKTSLLGSSYCNLKLLSPLWPPSLMYGSNYIHLLSQGAHPPP</sequence>
<dbReference type="AlphaFoldDB" id="A0A9D4AWT7"/>
<keyword evidence="2" id="KW-1185">Reference proteome</keyword>
<evidence type="ECO:0000313" key="2">
    <source>
        <dbReference type="Proteomes" id="UP000827986"/>
    </source>
</evidence>